<evidence type="ECO:0000256" key="5">
    <source>
        <dbReference type="ARBA" id="ARBA00022692"/>
    </source>
</evidence>
<dbReference type="PANTHER" id="PTHR30472:SF70">
    <property type="entry name" value="MOLYBDATE IMPORT SYSTEM PERMEASE PROTEIN MOLB"/>
    <property type="match status" value="1"/>
</dbReference>
<dbReference type="AlphaFoldDB" id="A0A1S2E161"/>
<dbReference type="InterPro" id="IPR000522">
    <property type="entry name" value="ABC_transptr_permease_BtuC"/>
</dbReference>
<gene>
    <name evidence="9" type="ORF">BBI04_022570</name>
    <name evidence="10" type="ORF">GOZ88_23695</name>
</gene>
<dbReference type="GO" id="GO:0005886">
    <property type="term" value="C:plasma membrane"/>
    <property type="evidence" value="ECO:0007669"/>
    <property type="project" value="UniProtKB-SubCell"/>
</dbReference>
<evidence type="ECO:0000256" key="7">
    <source>
        <dbReference type="ARBA" id="ARBA00023136"/>
    </source>
</evidence>
<dbReference type="FunFam" id="1.10.3470.10:FF:000001">
    <property type="entry name" value="Vitamin B12 ABC transporter permease BtuC"/>
    <property type="match status" value="1"/>
</dbReference>
<evidence type="ECO:0000256" key="2">
    <source>
        <dbReference type="ARBA" id="ARBA00007935"/>
    </source>
</evidence>
<keyword evidence="5 8" id="KW-0812">Transmembrane</keyword>
<evidence type="ECO:0000313" key="11">
    <source>
        <dbReference type="Proteomes" id="UP000175993"/>
    </source>
</evidence>
<dbReference type="GO" id="GO:0033214">
    <property type="term" value="P:siderophore-iron import into cell"/>
    <property type="evidence" value="ECO:0007669"/>
    <property type="project" value="TreeGrafter"/>
</dbReference>
<dbReference type="GO" id="GO:0022857">
    <property type="term" value="F:transmembrane transporter activity"/>
    <property type="evidence" value="ECO:0007669"/>
    <property type="project" value="InterPro"/>
</dbReference>
<accession>A0A1S2E161</accession>
<evidence type="ECO:0000256" key="1">
    <source>
        <dbReference type="ARBA" id="ARBA00004651"/>
    </source>
</evidence>
<feature type="transmembrane region" description="Helical" evidence="8">
    <location>
        <begin position="298"/>
        <end position="317"/>
    </location>
</feature>
<sequence>MTLAPAGTDHPDQSTARAVIHWSALLLLLVVAIVVSASVGRFSIPLADVLNIAARWLSGALAPETMEERILINVRVPRILLAAIVGAGLALCGAALQALFRNPLVSPRVLGVSSGAALGGALTLLVGGGATVLFAATFSSALFALVLVAVISRVAGRTILSIVLAGIVIDALFSAMISLTQYVADPETSLPAIVFWLMGSFSSASWRKVGEHGPVILLAIIILYRLRFRIAVLSMGDEEARSFGVNVGFSRWLVFSVISVIIGGSVAVAGVIGWVGLVIPHAARLLVGEGHRRFHGTAALLGASFMVVIDTLARAIISAELPLGILTAVIGAPVFIYLLCTRQARIGATQ</sequence>
<feature type="transmembrane region" description="Helical" evidence="8">
    <location>
        <begin position="323"/>
        <end position="340"/>
    </location>
</feature>
<protein>
    <submittedName>
        <fullName evidence="10">Iron chelate uptake ABC transporter family permease subunit</fullName>
    </submittedName>
</protein>
<dbReference type="Gene3D" id="1.10.3470.10">
    <property type="entry name" value="ABC transporter involved in vitamin B12 uptake, BtuC"/>
    <property type="match status" value="1"/>
</dbReference>
<keyword evidence="6 8" id="KW-1133">Transmembrane helix</keyword>
<keyword evidence="3" id="KW-0813">Transport</keyword>
<evidence type="ECO:0000313" key="12">
    <source>
        <dbReference type="Proteomes" id="UP000440716"/>
    </source>
</evidence>
<keyword evidence="4" id="KW-1003">Cell membrane</keyword>
<evidence type="ECO:0000313" key="10">
    <source>
        <dbReference type="EMBL" id="MVA59114.1"/>
    </source>
</evidence>
<evidence type="ECO:0000256" key="3">
    <source>
        <dbReference type="ARBA" id="ARBA00022448"/>
    </source>
</evidence>
<evidence type="ECO:0000313" key="9">
    <source>
        <dbReference type="EMBL" id="MUP07580.1"/>
    </source>
</evidence>
<comment type="caution">
    <text evidence="10">The sequence shown here is derived from an EMBL/GenBank/DDBJ whole genome shotgun (WGS) entry which is preliminary data.</text>
</comment>
<evidence type="ECO:0000256" key="4">
    <source>
        <dbReference type="ARBA" id="ARBA00022475"/>
    </source>
</evidence>
<comment type="similarity">
    <text evidence="2">Belongs to the binding-protein-dependent transport system permease family. FecCD subfamily.</text>
</comment>
<dbReference type="SUPFAM" id="SSF81345">
    <property type="entry name" value="ABC transporter involved in vitamin B12 uptake, BtuC"/>
    <property type="match status" value="1"/>
</dbReference>
<feature type="transmembrane region" description="Helical" evidence="8">
    <location>
        <begin position="20"/>
        <end position="40"/>
    </location>
</feature>
<dbReference type="RefSeq" id="WP_070149865.1">
    <property type="nucleotide sequence ID" value="NZ_AP023271.1"/>
</dbReference>
<dbReference type="Proteomes" id="UP000440716">
    <property type="component" value="Unassembled WGS sequence"/>
</dbReference>
<dbReference type="Pfam" id="PF01032">
    <property type="entry name" value="FecCD"/>
    <property type="match status" value="1"/>
</dbReference>
<name>A0A1S2E161_AGRVI</name>
<feature type="transmembrane region" description="Helical" evidence="8">
    <location>
        <begin position="120"/>
        <end position="150"/>
    </location>
</feature>
<dbReference type="EMBL" id="MBEV02000017">
    <property type="protein sequence ID" value="MUP07580.1"/>
    <property type="molecule type" value="Genomic_DNA"/>
</dbReference>
<feature type="transmembrane region" description="Helical" evidence="8">
    <location>
        <begin position="162"/>
        <end position="183"/>
    </location>
</feature>
<dbReference type="PANTHER" id="PTHR30472">
    <property type="entry name" value="FERRIC ENTEROBACTIN TRANSPORT SYSTEM PERMEASE PROTEIN"/>
    <property type="match status" value="1"/>
</dbReference>
<dbReference type="Proteomes" id="UP000175993">
    <property type="component" value="Unassembled WGS sequence"/>
</dbReference>
<feature type="transmembrane region" description="Helical" evidence="8">
    <location>
        <begin position="252"/>
        <end position="277"/>
    </location>
</feature>
<reference evidence="10 12" key="2">
    <citation type="submission" date="2019-12" db="EMBL/GenBank/DDBJ databases">
        <title>Whole-genome sequencing of Allorhizobium vitis.</title>
        <authorList>
            <person name="Gan H.M."/>
            <person name="Szegedi E."/>
            <person name="Burr T."/>
            <person name="Savka M.A."/>
        </authorList>
    </citation>
    <scope>NUCLEOTIDE SEQUENCE [LARGE SCALE GENOMIC DNA]</scope>
    <source>
        <strain evidence="10 12">CG415</strain>
    </source>
</reference>
<feature type="transmembrane region" description="Helical" evidence="8">
    <location>
        <begin position="79"/>
        <end position="100"/>
    </location>
</feature>
<dbReference type="CDD" id="cd06550">
    <property type="entry name" value="TM_ABC_iron-siderophores_like"/>
    <property type="match status" value="1"/>
</dbReference>
<comment type="subcellular location">
    <subcellularLocation>
        <location evidence="1">Cell membrane</location>
        <topology evidence="1">Multi-pass membrane protein</topology>
    </subcellularLocation>
</comment>
<reference evidence="9 11" key="1">
    <citation type="submission" date="2019-11" db="EMBL/GenBank/DDBJ databases">
        <title>Whole-genome sequencing of Allorhizobium vitis.</title>
        <authorList>
            <person name="Gan H.M."/>
            <person name="Savka M.A."/>
        </authorList>
    </citation>
    <scope>NUCLEOTIDE SEQUENCE [LARGE SCALE GENOMIC DNA]</scope>
    <source>
        <strain evidence="9 11">AB4</strain>
    </source>
</reference>
<proteinExistence type="inferred from homology"/>
<evidence type="ECO:0000256" key="8">
    <source>
        <dbReference type="SAM" id="Phobius"/>
    </source>
</evidence>
<evidence type="ECO:0000256" key="6">
    <source>
        <dbReference type="ARBA" id="ARBA00022989"/>
    </source>
</evidence>
<dbReference type="InterPro" id="IPR037294">
    <property type="entry name" value="ABC_BtuC-like"/>
</dbReference>
<keyword evidence="7 8" id="KW-0472">Membrane</keyword>
<dbReference type="EMBL" id="WPHU01000012">
    <property type="protein sequence ID" value="MVA59114.1"/>
    <property type="molecule type" value="Genomic_DNA"/>
</dbReference>
<dbReference type="OrthoDB" id="9811975at2"/>
<organism evidence="10 12">
    <name type="scientific">Agrobacterium vitis</name>
    <name type="common">Rhizobium vitis</name>
    <dbReference type="NCBI Taxonomy" id="373"/>
    <lineage>
        <taxon>Bacteria</taxon>
        <taxon>Pseudomonadati</taxon>
        <taxon>Pseudomonadota</taxon>
        <taxon>Alphaproteobacteria</taxon>
        <taxon>Hyphomicrobiales</taxon>
        <taxon>Rhizobiaceae</taxon>
        <taxon>Rhizobium/Agrobacterium group</taxon>
        <taxon>Agrobacterium</taxon>
    </lineage>
</organism>